<feature type="compositionally biased region" description="Low complexity" evidence="1">
    <location>
        <begin position="2491"/>
        <end position="2502"/>
    </location>
</feature>
<accession>A0A1I8HSX1</accession>
<reference evidence="3" key="1">
    <citation type="submission" date="2016-11" db="UniProtKB">
        <authorList>
            <consortium name="WormBaseParasite"/>
        </authorList>
    </citation>
    <scope>IDENTIFICATION</scope>
</reference>
<dbReference type="GO" id="GO:0051082">
    <property type="term" value="F:unfolded protein binding"/>
    <property type="evidence" value="ECO:0007669"/>
    <property type="project" value="InterPro"/>
</dbReference>
<dbReference type="Proteomes" id="UP000095280">
    <property type="component" value="Unplaced"/>
</dbReference>
<evidence type="ECO:0000256" key="1">
    <source>
        <dbReference type="SAM" id="MobiDB-lite"/>
    </source>
</evidence>
<organism evidence="2 3">
    <name type="scientific">Macrostomum lignano</name>
    <dbReference type="NCBI Taxonomy" id="282301"/>
    <lineage>
        <taxon>Eukaryota</taxon>
        <taxon>Metazoa</taxon>
        <taxon>Spiralia</taxon>
        <taxon>Lophotrochozoa</taxon>
        <taxon>Platyhelminthes</taxon>
        <taxon>Rhabditophora</taxon>
        <taxon>Macrostomorpha</taxon>
        <taxon>Macrostomida</taxon>
        <taxon>Macrostomidae</taxon>
        <taxon>Macrostomum</taxon>
    </lineage>
</organism>
<evidence type="ECO:0000313" key="2">
    <source>
        <dbReference type="Proteomes" id="UP000095280"/>
    </source>
</evidence>
<name>A0A1I8HSX1_9PLAT</name>
<dbReference type="PANTHER" id="PTHR48465:SF1">
    <property type="entry name" value="PROTEIN SSUH2 HOMOLOG"/>
    <property type="match status" value="1"/>
</dbReference>
<feature type="region of interest" description="Disordered" evidence="1">
    <location>
        <begin position="2481"/>
        <end position="2502"/>
    </location>
</feature>
<feature type="compositionally biased region" description="Low complexity" evidence="1">
    <location>
        <begin position="2395"/>
        <end position="2422"/>
    </location>
</feature>
<feature type="compositionally biased region" description="Low complexity" evidence="1">
    <location>
        <begin position="1844"/>
        <end position="1879"/>
    </location>
</feature>
<feature type="region of interest" description="Disordered" evidence="1">
    <location>
        <begin position="1427"/>
        <end position="1463"/>
    </location>
</feature>
<feature type="region of interest" description="Disordered" evidence="1">
    <location>
        <begin position="1820"/>
        <end position="1916"/>
    </location>
</feature>
<feature type="region of interest" description="Disordered" evidence="1">
    <location>
        <begin position="2522"/>
        <end position="2548"/>
    </location>
</feature>
<feature type="region of interest" description="Disordered" evidence="1">
    <location>
        <begin position="2352"/>
        <end position="2469"/>
    </location>
</feature>
<feature type="compositionally biased region" description="Low complexity" evidence="1">
    <location>
        <begin position="1820"/>
        <end position="1831"/>
    </location>
</feature>
<dbReference type="CDD" id="cd10719">
    <property type="entry name" value="DnaJ_zf"/>
    <property type="match status" value="1"/>
</dbReference>
<feature type="compositionally biased region" description="Polar residues" evidence="1">
    <location>
        <begin position="2375"/>
        <end position="2394"/>
    </location>
</feature>
<keyword evidence="2" id="KW-1185">Reference proteome</keyword>
<dbReference type="InterPro" id="IPR052789">
    <property type="entry name" value="SSUH2_homolog"/>
</dbReference>
<feature type="region of interest" description="Disordered" evidence="1">
    <location>
        <begin position="829"/>
        <end position="849"/>
    </location>
</feature>
<feature type="compositionally biased region" description="Polar residues" evidence="1">
    <location>
        <begin position="1430"/>
        <end position="1441"/>
    </location>
</feature>
<dbReference type="WBParaSite" id="maker-uti_cns_0007776-snap-gene-0.5-mRNA-1">
    <property type="protein sequence ID" value="maker-uti_cns_0007776-snap-gene-0.5-mRNA-1"/>
    <property type="gene ID" value="maker-uti_cns_0007776-snap-gene-0.5"/>
</dbReference>
<dbReference type="PANTHER" id="PTHR48465">
    <property type="entry name" value="PROTEIN SSUH2 HOMOLOG"/>
    <property type="match status" value="1"/>
</dbReference>
<feature type="compositionally biased region" description="Polar residues" evidence="1">
    <location>
        <begin position="2434"/>
        <end position="2460"/>
    </location>
</feature>
<feature type="region of interest" description="Disordered" evidence="1">
    <location>
        <begin position="139"/>
        <end position="165"/>
    </location>
</feature>
<sequence length="2850" mass="316282">YDEILQPHVAYVAPPPSYQEAISNLATSTVENFLSGSSLTEMEARQLLIGLAKSKCCWSKRAAEDMLIKSLTQTTAVHYMVKTFLETRATDWASEPFRGQIIDGPQNGVPPPPWDIEETHNRPCRQAAVAVCSDRTNFLESGQDGTGRDGTGRDGTGSRDNSRRDLAIVRTPEMFRDTVINVEVPHTASVRVCHRCHGCGSVHCSSCSGLGRHRCYSCNSTGATRGFHHDEPRRICYVCDGNGQRICERCHGRGRTTCTVCEAAGQVKYFVKLTVTFKTRAKDFILERTLLPNQLIREVSGLILFEDTQPLLNPIQSFPEPEVNEQSAGIIQEHRALSQTGRIWMQNHVIRGVPVFQCDCQWKDKQFQYFVYGENRKVYADDRSIRIRSTVHHLDRTELHLDNRVRTELHLDNRVRMELHLDNRDRMELHLDNRDRTEFHLDNRDRMELHLDNRDRTELHLDNRDRYDEILSPSVNFVAPPPSYQQATSSHSLEEIAPTAKISETEARDALIALADSKLCWGKGAARELIFKNLQASTAVHYMLKTFVETRSTDWASEAYHPGQTIDGPINGAPPAPWEIQLAKPELFKDVTLKCEVPHTASVRTCHGCGGSRLITCLRCMGWGRTRCSSCHGSGQRSIGEERSACSFCHGSGRRSCFHCRGQGRIHCPTCEATGQVKCFVQMTIVYKTNIRDFILERTPLPDHLIRGVQGTVLFEDTQPQLSPIQSFPEPQVNEQSASIIQEHRALAQTGRIWMQNHVIRGVPVFQCDCQWKDKQFQYFVYGDDRKVYIENYPQTCCCGCELLVQGCSELGGCTPGGQEYNENLVGEGEMPFDDGEENPATNPAAQATGPPIQEMEKIKGYDNLLAPSVTFVPPPPSYQEATSGESIEKVDSATKLTEEEARDLLIGVAKSKCCWGQGAAESMSFNSLQSSTAVHYALKTFLETRSTDWTSEPFRGQMVDGPQNGQAPAPWEIQVEMPPMFHDGTLRSEVPHTATVRVCHFCHGQMLLVCMRCRGWGKTRCFSCRGSGEKGLGENRKRCIMCHGSGKRRCMPCRGNGRVPCPVCEATGQVKCFVQLTVNFKTNVRDFILERTALPNYLIKDVTGATLFEDTQPLLNPIQSFPEQEVNEQSASIIQEHRGLAQTGRIWMQNHVIRGVPVFQCDCQWKDKQFQYFVYGDNKKVYIENYPQTCCCGCELLSTSISLLRPSADHGFLLHRRIDRRHGEKHLSVLGYADDLGLMSSSVEGAQRQIDRLVEVASSVGLVINTLKTEVLTVPVDITADLTCRGADGQMTKLTRCKRFTYLGGLVPHSEALPDRQRARLWQAVVETVLYRDVDADDYAGASSVGTEALCDRAKLQLPFVILRRQRLQLAGHVIQLRATAANLFRTSYCSPCRVCSGGVRPKPVDTPYCTALKWPWALRARAVEQRKTMQPSKPSQVQPAAQGEGEMPFDDSSQQMADPSAPPIQEMERIKGYEEIVKPNVTHVTPPPPSYQEATQGASVDRWISNKSLTEDEARALLVAEAKSKCCWGKGAAEGMTISSLQKSTAVHYVLRTFVETRSTEWASVPFKGQPVDGPQNGQAPAPWDIHVQQPEMFRDARMQCEVPHTASVRTCHYCMGATFVMCLRCGGFGRTRCNSCRGKGVKGVGDNRRQCLSCGGSGKRTCFNCRGHGRIPCPVCEAAGQVKCFVQLTTMFKTHTKDFILEQTPLPDELIRNVPGATLFNETQPLLNPIQSCPEQQVNAASASLIQEHRVLAKTGRIWMQNHVIRGVPVFQCDCQWKDKEFQFFVYGDNRTLHTDGYPQTCCCGCYQGPYGGPPGQGQQYYAGQPSYQPGPTPYGQPRVAPYGQPGAAPYGQPGAAPYGQPGAAPYGQPGPSYGGAPPPKPPGGAPYKGPYPVGEGEMPMDGGKGAAPEQAVPTAPPIQDMERIPGYDEVLAPNVNFVPPPPSYQEATSGTSVEQIASAANLTEEEARELLVAVAESKCCWGKGAAQNMKFNGLQQTTAVHYVLKTFLETRSTDWASEPYHGQMIDGPQNGPAPSPWAIHIKTPEMFHDVTLQTEVPHTASVRVCHGCRGSTMIMCHHCMGWGRTRCSWCHDSGHHGVGDGSRSCTSCNGQGRVRCLHCHGRGRVTCPTCQATGQVKCFVQMTTTFNTHVKDFILERTALPDHLIRDVEGTTLFEDTQPLLNPIQSFPEPQVNSQSAGIVQEHRGLAQTGRIWMQNHVIRGVPVFQCDCQWEDKEFQFFVYGDNRKTLFEDTQPLLNPIQSFPEPQVNSQSAGIVQEHRGLAQTGRIWMQNHVIRGVPVFQCDCQWEDKEFQFFVYGDNRKVHNDEYPQTCCSLKSDDQSQQINVRSTMGNRDTPQQQGLSQQQLFGDAVTSDSSKSDQQSPVGLSQTTIAGSQQRAAGQQRLSGTTSGSTLTSASLGRAEPTGNPVGRASSQQQGAVLQTSFSPMPTGRSPQQQPARPGALLASPSFGHRLVGAVGQIPKDNGKTQQQQEAEEAPAAVPLAKMEKIAGYDKILLPNVTSIPPPPRPRSSSPVASPQTIAPSAKLTEEEARDLLYQQAKSMCCWGTNAALKMEFRNLLQTTAVHYQLKTFIEKRSTNWAFEPYRGQVIDGSMNGQAPYPWRIQVPQPNMFQDTIVETEVPHTASVKICHGCNGTAIIKCCKCMGWGQVRCSHCSDTNVGFRDSNQKCIGCSGSNAILCKICSGRGNVPCATCKAAGQVKYFVRLTTKFETHAKEFIIERTPLPDHLICDVEGTVLLEDTQPQLRPIQSFPDLDVNMMSSCYIRDHQIMGQSGRILLQSHSIRGVPVFQCDVVWRRKPFQFFVYGVNNRAVYCENYPQSCCCNCEVL</sequence>
<protein>
    <submittedName>
        <fullName evidence="3">Protein SSUH2</fullName>
    </submittedName>
</protein>
<feature type="compositionally biased region" description="Low complexity" evidence="1">
    <location>
        <begin position="2360"/>
        <end position="2369"/>
    </location>
</feature>
<evidence type="ECO:0000313" key="3">
    <source>
        <dbReference type="WBParaSite" id="maker-uti_cns_0007776-snap-gene-0.5-mRNA-1"/>
    </source>
</evidence>
<dbReference type="InterPro" id="IPR001305">
    <property type="entry name" value="HSP_DnaJ_Cys-rich_dom"/>
</dbReference>
<proteinExistence type="predicted"/>
<feature type="compositionally biased region" description="Basic and acidic residues" evidence="1">
    <location>
        <begin position="146"/>
        <end position="165"/>
    </location>
</feature>
<dbReference type="GO" id="GO:0031072">
    <property type="term" value="F:heat shock protein binding"/>
    <property type="evidence" value="ECO:0007669"/>
    <property type="project" value="InterPro"/>
</dbReference>